<reference evidence="1 2" key="1">
    <citation type="submission" date="2024-06" db="EMBL/GenBank/DDBJ databases">
        <title>Complete genome of Phlyctema vagabunda strain 19-DSS-EL-015.</title>
        <authorList>
            <person name="Fiorenzani C."/>
        </authorList>
    </citation>
    <scope>NUCLEOTIDE SEQUENCE [LARGE SCALE GENOMIC DNA]</scope>
    <source>
        <strain evidence="1 2">19-DSS-EL-015</strain>
    </source>
</reference>
<comment type="caution">
    <text evidence="1">The sequence shown here is derived from an EMBL/GenBank/DDBJ whole genome shotgun (WGS) entry which is preliminary data.</text>
</comment>
<sequence length="67" mass="7876">MLYPRFSAFTLNRNSKRLKLHARSDLVKRNFLTKGSSWSWISRVSISRTIYSFTNTAKFGDLRWSAC</sequence>
<name>A0ABR4P1I5_9HELO</name>
<protein>
    <submittedName>
        <fullName evidence="1">Uncharacterized protein</fullName>
    </submittedName>
</protein>
<proteinExistence type="predicted"/>
<keyword evidence="2" id="KW-1185">Reference proteome</keyword>
<organism evidence="1 2">
    <name type="scientific">Phlyctema vagabunda</name>
    <dbReference type="NCBI Taxonomy" id="108571"/>
    <lineage>
        <taxon>Eukaryota</taxon>
        <taxon>Fungi</taxon>
        <taxon>Dikarya</taxon>
        <taxon>Ascomycota</taxon>
        <taxon>Pezizomycotina</taxon>
        <taxon>Leotiomycetes</taxon>
        <taxon>Helotiales</taxon>
        <taxon>Dermateaceae</taxon>
        <taxon>Phlyctema</taxon>
    </lineage>
</organism>
<gene>
    <name evidence="1" type="ORF">PVAG01_11161</name>
</gene>
<dbReference type="EMBL" id="JBFCZG010000011">
    <property type="protein sequence ID" value="KAL3417161.1"/>
    <property type="molecule type" value="Genomic_DNA"/>
</dbReference>
<evidence type="ECO:0000313" key="2">
    <source>
        <dbReference type="Proteomes" id="UP001629113"/>
    </source>
</evidence>
<evidence type="ECO:0000313" key="1">
    <source>
        <dbReference type="EMBL" id="KAL3417161.1"/>
    </source>
</evidence>
<accession>A0ABR4P1I5</accession>
<dbReference type="Proteomes" id="UP001629113">
    <property type="component" value="Unassembled WGS sequence"/>
</dbReference>